<dbReference type="Proteomes" id="UP000216207">
    <property type="component" value="Unassembled WGS sequence"/>
</dbReference>
<keyword evidence="1" id="KW-0472">Membrane</keyword>
<evidence type="ECO:0000256" key="1">
    <source>
        <dbReference type="SAM" id="Phobius"/>
    </source>
</evidence>
<protein>
    <submittedName>
        <fullName evidence="2">Uncharacterized protein</fullName>
    </submittedName>
</protein>
<proteinExistence type="predicted"/>
<name>A0A268NXT2_SHOCL</name>
<comment type="caution">
    <text evidence="2">The sequence shown here is derived from an EMBL/GenBank/DDBJ whole genome shotgun (WGS) entry which is preliminary data.</text>
</comment>
<keyword evidence="1" id="KW-1133">Transmembrane helix</keyword>
<organism evidence="2 5">
    <name type="scientific">Shouchella clausii</name>
    <name type="common">Alkalihalobacillus clausii</name>
    <dbReference type="NCBI Taxonomy" id="79880"/>
    <lineage>
        <taxon>Bacteria</taxon>
        <taxon>Bacillati</taxon>
        <taxon>Bacillota</taxon>
        <taxon>Bacilli</taxon>
        <taxon>Bacillales</taxon>
        <taxon>Bacillaceae</taxon>
        <taxon>Shouchella</taxon>
    </lineage>
</organism>
<dbReference type="Proteomes" id="UP000216133">
    <property type="component" value="Unassembled WGS sequence"/>
</dbReference>
<sequence length="70" mass="7645">MGVLDQIDSRIIFLAVGTLLLLGSFATINSRNASKFDHDFAFILLIVGMVSLGCGFGLIDLSKLKDMWPQ</sequence>
<feature type="transmembrane region" description="Helical" evidence="1">
    <location>
        <begin position="40"/>
        <end position="61"/>
    </location>
</feature>
<evidence type="ECO:0000313" key="2">
    <source>
        <dbReference type="EMBL" id="PAE87825.1"/>
    </source>
</evidence>
<keyword evidence="1" id="KW-0812">Transmembrane</keyword>
<evidence type="ECO:0000313" key="5">
    <source>
        <dbReference type="Proteomes" id="UP000216207"/>
    </source>
</evidence>
<reference evidence="4 5" key="1">
    <citation type="submission" date="2017-07" db="EMBL/GenBank/DDBJ databases">
        <title>Isolation and whole genome analysis of endospore-forming bacteria from heroin.</title>
        <authorList>
            <person name="Kalinowski J."/>
            <person name="Ahrens B."/>
            <person name="Al-Dilaimi A."/>
            <person name="Winkler A."/>
            <person name="Wibberg D."/>
            <person name="Schleenbecker U."/>
            <person name="Ruckert C."/>
            <person name="Wolfel R."/>
            <person name="Grass G."/>
        </authorList>
    </citation>
    <scope>NUCLEOTIDE SEQUENCE [LARGE SCALE GENOMIC DNA]</scope>
    <source>
        <strain evidence="3 4">7523-2</strain>
        <strain evidence="2 5">7539</strain>
    </source>
</reference>
<gene>
    <name evidence="3" type="ORF">CHH61_04205</name>
    <name evidence="2" type="ORF">CHH72_16470</name>
</gene>
<dbReference type="RefSeq" id="WP_095326970.1">
    <property type="nucleotide sequence ID" value="NZ_NPBS01000019.1"/>
</dbReference>
<evidence type="ECO:0000313" key="4">
    <source>
        <dbReference type="Proteomes" id="UP000216133"/>
    </source>
</evidence>
<dbReference type="EMBL" id="NPCC01000028">
    <property type="protein sequence ID" value="PAE87825.1"/>
    <property type="molecule type" value="Genomic_DNA"/>
</dbReference>
<accession>A0A268NXT2</accession>
<dbReference type="AlphaFoldDB" id="A0A268NXT2"/>
<feature type="transmembrane region" description="Helical" evidence="1">
    <location>
        <begin position="12"/>
        <end position="28"/>
    </location>
</feature>
<dbReference type="EMBL" id="NPBS01000019">
    <property type="protein sequence ID" value="PAF27261.1"/>
    <property type="molecule type" value="Genomic_DNA"/>
</dbReference>
<evidence type="ECO:0000313" key="3">
    <source>
        <dbReference type="EMBL" id="PAF27261.1"/>
    </source>
</evidence>